<dbReference type="SFLD" id="SFLDG01129">
    <property type="entry name" value="C1.5:_HAD__Beta-PGM__Phosphata"/>
    <property type="match status" value="1"/>
</dbReference>
<proteinExistence type="predicted"/>
<dbReference type="SFLD" id="SFLDG01132">
    <property type="entry name" value="C1.5.3:_5'-Nucleotidase_Like"/>
    <property type="match status" value="1"/>
</dbReference>
<evidence type="ECO:0000313" key="2">
    <source>
        <dbReference type="Proteomes" id="UP000042958"/>
    </source>
</evidence>
<dbReference type="AlphaFoldDB" id="A0A0F7VEH5"/>
<reference evidence="2" key="1">
    <citation type="journal article" date="2015" name="Genome Announc.">
        <title>Draft genome sequence of the fungus Penicillium brasilianum MG11.</title>
        <authorList>
            <person name="Horn F."/>
            <person name="Linde J."/>
            <person name="Mattern D.J."/>
            <person name="Walther G."/>
            <person name="Guthke R."/>
            <person name="Brakhage A.A."/>
            <person name="Valiante V."/>
        </authorList>
    </citation>
    <scope>NUCLEOTIDE SEQUENCE [LARGE SCALE GENOMIC DNA]</scope>
    <source>
        <strain evidence="2">MG11</strain>
    </source>
</reference>
<dbReference type="Proteomes" id="UP000042958">
    <property type="component" value="Unassembled WGS sequence"/>
</dbReference>
<dbReference type="InterPro" id="IPR010237">
    <property type="entry name" value="Pyr-5-nucltdase"/>
</dbReference>
<dbReference type="Gene3D" id="3.40.50.1000">
    <property type="entry name" value="HAD superfamily/HAD-like"/>
    <property type="match status" value="1"/>
</dbReference>
<dbReference type="FunFam" id="1.10.150.450:FF:000001">
    <property type="entry name" value="SDT1p Pyrimidine nucleotidase"/>
    <property type="match status" value="1"/>
</dbReference>
<protein>
    <submittedName>
        <fullName evidence="1">Putative Pyrimidine 5'-nucleotidase</fullName>
    </submittedName>
</protein>
<dbReference type="GO" id="GO:0009166">
    <property type="term" value="P:nucleotide catabolic process"/>
    <property type="evidence" value="ECO:0007669"/>
    <property type="project" value="TreeGrafter"/>
</dbReference>
<gene>
    <name evidence="1" type="ORF">PMG11_04985</name>
</gene>
<name>A0A0F7VEH5_PENBI</name>
<evidence type="ECO:0000313" key="1">
    <source>
        <dbReference type="EMBL" id="CEO60354.1"/>
    </source>
</evidence>
<dbReference type="PANTHER" id="PTHR47438">
    <property type="entry name" value="PHOSPHATE METABOLISM PROTEIN 8-RELATED"/>
    <property type="match status" value="1"/>
</dbReference>
<dbReference type="InterPro" id="IPR036412">
    <property type="entry name" value="HAD-like_sf"/>
</dbReference>
<dbReference type="GO" id="GO:0008252">
    <property type="term" value="F:nucleotidase activity"/>
    <property type="evidence" value="ECO:0007669"/>
    <property type="project" value="TreeGrafter"/>
</dbReference>
<dbReference type="InterPro" id="IPR006439">
    <property type="entry name" value="HAD-SF_hydro_IA"/>
</dbReference>
<keyword evidence="2" id="KW-1185">Reference proteome</keyword>
<dbReference type="Gene3D" id="1.10.150.450">
    <property type="match status" value="1"/>
</dbReference>
<sequence length="299" mass="33459">MTFALSLPPSLFPTACNSCSSMLRAFSGFSGGLLSRSTILPRSTSRSAFFQGACRNYTMAISNGANGVTDSRPVFFFDIDNCLYSKGCNIHDEMQKLINKFFVKHLDLSTEDAHMLHQKYYKEYGLAIEGLTRHHKIDPLEFNYEVDDALPLDAILKPDPKLRKLLERLDTTKVKPWLLTNAYVSHGKRVVKLLGVEDLFEGITYCDYGQLPLICKPSQEMYAKAEKEAGAPSTESCYFVDDSHLNCRHAEARGWTTIHLVEPGTPTPRIPASKYSVSSLHELPAHFPDVFKNPEADAA</sequence>
<dbReference type="SFLD" id="SFLDS00003">
    <property type="entry name" value="Haloacid_Dehalogenase"/>
    <property type="match status" value="1"/>
</dbReference>
<dbReference type="NCBIfam" id="TIGR01509">
    <property type="entry name" value="HAD-SF-IA-v3"/>
    <property type="match status" value="1"/>
</dbReference>
<dbReference type="NCBIfam" id="TIGR01993">
    <property type="entry name" value="Pyr-5-nucltdase"/>
    <property type="match status" value="1"/>
</dbReference>
<accession>A0A0F7VEH5</accession>
<dbReference type="InterPro" id="IPR023214">
    <property type="entry name" value="HAD_sf"/>
</dbReference>
<dbReference type="OrthoDB" id="1065058at2759"/>
<dbReference type="Pfam" id="PF00702">
    <property type="entry name" value="Hydrolase"/>
    <property type="match status" value="1"/>
</dbReference>
<dbReference type="EMBL" id="CDHK01000004">
    <property type="protein sequence ID" value="CEO60354.1"/>
    <property type="molecule type" value="Genomic_DNA"/>
</dbReference>
<dbReference type="STRING" id="104259.A0A0F7VEH5"/>
<dbReference type="InterPro" id="IPR052791">
    <property type="entry name" value="SSM1_domain"/>
</dbReference>
<dbReference type="GO" id="GO:0006206">
    <property type="term" value="P:pyrimidine nucleobase metabolic process"/>
    <property type="evidence" value="ECO:0007669"/>
    <property type="project" value="TreeGrafter"/>
</dbReference>
<organism evidence="1 2">
    <name type="scientific">Penicillium brasilianum</name>
    <dbReference type="NCBI Taxonomy" id="104259"/>
    <lineage>
        <taxon>Eukaryota</taxon>
        <taxon>Fungi</taxon>
        <taxon>Dikarya</taxon>
        <taxon>Ascomycota</taxon>
        <taxon>Pezizomycotina</taxon>
        <taxon>Eurotiomycetes</taxon>
        <taxon>Eurotiomycetidae</taxon>
        <taxon>Eurotiales</taxon>
        <taxon>Aspergillaceae</taxon>
        <taxon>Penicillium</taxon>
    </lineage>
</organism>
<dbReference type="PANTHER" id="PTHR47438:SF1">
    <property type="entry name" value="PHOSPHATE METABOLISM PROTEIN 8-RELATED"/>
    <property type="match status" value="1"/>
</dbReference>
<dbReference type="SUPFAM" id="SSF56784">
    <property type="entry name" value="HAD-like"/>
    <property type="match status" value="1"/>
</dbReference>